<feature type="region of interest" description="Disordered" evidence="1">
    <location>
        <begin position="1"/>
        <end position="70"/>
    </location>
</feature>
<evidence type="ECO:0000313" key="2">
    <source>
        <dbReference type="EMBL" id="MCQ4165599.1"/>
    </source>
</evidence>
<protein>
    <submittedName>
        <fullName evidence="2">Uncharacterized protein</fullName>
    </submittedName>
</protein>
<evidence type="ECO:0000256" key="1">
    <source>
        <dbReference type="SAM" id="MobiDB-lite"/>
    </source>
</evidence>
<organism evidence="2 3">
    <name type="scientific">Tahibacter harae</name>
    <dbReference type="NCBI Taxonomy" id="2963937"/>
    <lineage>
        <taxon>Bacteria</taxon>
        <taxon>Pseudomonadati</taxon>
        <taxon>Pseudomonadota</taxon>
        <taxon>Gammaproteobacteria</taxon>
        <taxon>Lysobacterales</taxon>
        <taxon>Rhodanobacteraceae</taxon>
        <taxon>Tahibacter</taxon>
    </lineage>
</organism>
<evidence type="ECO:0000313" key="3">
    <source>
        <dbReference type="Proteomes" id="UP001165498"/>
    </source>
</evidence>
<keyword evidence="3" id="KW-1185">Reference proteome</keyword>
<dbReference type="Proteomes" id="UP001165498">
    <property type="component" value="Unassembled WGS sequence"/>
</dbReference>
<gene>
    <name evidence="2" type="ORF">NM961_12845</name>
</gene>
<comment type="caution">
    <text evidence="2">The sequence shown here is derived from an EMBL/GenBank/DDBJ whole genome shotgun (WGS) entry which is preliminary data.</text>
</comment>
<sequence>MKTTPARARDAKDPPQPGTRPVSDEKPQEKKQRKRHADDNLDKALRETFPASDPISPFVPAVPRERKTRK</sequence>
<reference evidence="2" key="1">
    <citation type="submission" date="2022-07" db="EMBL/GenBank/DDBJ databases">
        <title>Tahibacter sp., a new gammaproteobacterium isolated from the silt sample collected at pig farm.</title>
        <authorList>
            <person name="Chen H."/>
        </authorList>
    </citation>
    <scope>NUCLEOTIDE SEQUENCE</scope>
    <source>
        <strain evidence="2">P2K</strain>
    </source>
</reference>
<feature type="compositionally biased region" description="Basic and acidic residues" evidence="1">
    <location>
        <begin position="22"/>
        <end position="46"/>
    </location>
</feature>
<dbReference type="RefSeq" id="WP_255914785.1">
    <property type="nucleotide sequence ID" value="NZ_JANFQO010000010.1"/>
</dbReference>
<name>A0ABT1QTL0_9GAMM</name>
<proteinExistence type="predicted"/>
<dbReference type="EMBL" id="JANFQO010000010">
    <property type="protein sequence ID" value="MCQ4165599.1"/>
    <property type="molecule type" value="Genomic_DNA"/>
</dbReference>
<accession>A0ABT1QTL0</accession>